<feature type="non-terminal residue" evidence="3">
    <location>
        <position position="1"/>
    </location>
</feature>
<feature type="non-terminal residue" evidence="3">
    <location>
        <position position="113"/>
    </location>
</feature>
<dbReference type="InterPro" id="IPR004563">
    <property type="entry name" value="Apolipo_AcylTrfase"/>
</dbReference>
<feature type="domain" description="Apolipoprotein N-acyltransferase N-terminal" evidence="2">
    <location>
        <begin position="24"/>
        <end position="107"/>
    </location>
</feature>
<dbReference type="InterPro" id="IPR045378">
    <property type="entry name" value="LNT_N"/>
</dbReference>
<name>A0A382J3L3_9ZZZZ</name>
<evidence type="ECO:0000313" key="3">
    <source>
        <dbReference type="EMBL" id="SVC06022.1"/>
    </source>
</evidence>
<keyword evidence="1" id="KW-1133">Transmembrane helix</keyword>
<dbReference type="GO" id="GO:0016020">
    <property type="term" value="C:membrane"/>
    <property type="evidence" value="ECO:0007669"/>
    <property type="project" value="InterPro"/>
</dbReference>
<proteinExistence type="predicted"/>
<dbReference type="AlphaFoldDB" id="A0A382J3L3"/>
<dbReference type="GO" id="GO:0016410">
    <property type="term" value="F:N-acyltransferase activity"/>
    <property type="evidence" value="ECO:0007669"/>
    <property type="project" value="InterPro"/>
</dbReference>
<dbReference type="Pfam" id="PF20154">
    <property type="entry name" value="LNT_N"/>
    <property type="match status" value="1"/>
</dbReference>
<protein>
    <recommendedName>
        <fullName evidence="2">Apolipoprotein N-acyltransferase N-terminal domain-containing protein</fullName>
    </recommendedName>
</protein>
<gene>
    <name evidence="3" type="ORF">METZ01_LOCUS258876</name>
</gene>
<organism evidence="3">
    <name type="scientific">marine metagenome</name>
    <dbReference type="NCBI Taxonomy" id="408172"/>
    <lineage>
        <taxon>unclassified sequences</taxon>
        <taxon>metagenomes</taxon>
        <taxon>ecological metagenomes</taxon>
    </lineage>
</organism>
<dbReference type="PANTHER" id="PTHR38686">
    <property type="entry name" value="APOLIPOPROTEIN N-ACYLTRANSFERASE"/>
    <property type="match status" value="1"/>
</dbReference>
<feature type="transmembrane region" description="Helical" evidence="1">
    <location>
        <begin position="60"/>
        <end position="79"/>
    </location>
</feature>
<accession>A0A382J3L3</accession>
<dbReference type="EMBL" id="UINC01071260">
    <property type="protein sequence ID" value="SVC06022.1"/>
    <property type="molecule type" value="Genomic_DNA"/>
</dbReference>
<evidence type="ECO:0000256" key="1">
    <source>
        <dbReference type="SAM" id="Phobius"/>
    </source>
</evidence>
<keyword evidence="1" id="KW-0472">Membrane</keyword>
<sequence>VQRLHVALVQFSEQRRRVVSFLLGAVGSLAFAPCYVFPVLVPALTGLLWLVTSASCRRTAFAVGWWFGLGHFLVGFYWVGKAFTVADIGVAAGVIAVGFLAAVSALAIGAVGL</sequence>
<feature type="transmembrane region" description="Helical" evidence="1">
    <location>
        <begin position="21"/>
        <end position="40"/>
    </location>
</feature>
<dbReference type="GO" id="GO:0042158">
    <property type="term" value="P:lipoprotein biosynthetic process"/>
    <property type="evidence" value="ECO:0007669"/>
    <property type="project" value="InterPro"/>
</dbReference>
<evidence type="ECO:0000259" key="2">
    <source>
        <dbReference type="Pfam" id="PF20154"/>
    </source>
</evidence>
<keyword evidence="1" id="KW-0812">Transmembrane</keyword>
<dbReference type="PANTHER" id="PTHR38686:SF1">
    <property type="entry name" value="APOLIPOPROTEIN N-ACYLTRANSFERASE"/>
    <property type="match status" value="1"/>
</dbReference>
<reference evidence="3" key="1">
    <citation type="submission" date="2018-05" db="EMBL/GenBank/DDBJ databases">
        <authorList>
            <person name="Lanie J.A."/>
            <person name="Ng W.-L."/>
            <person name="Kazmierczak K.M."/>
            <person name="Andrzejewski T.M."/>
            <person name="Davidsen T.M."/>
            <person name="Wayne K.J."/>
            <person name="Tettelin H."/>
            <person name="Glass J.I."/>
            <person name="Rusch D."/>
            <person name="Podicherti R."/>
            <person name="Tsui H.-C.T."/>
            <person name="Winkler M.E."/>
        </authorList>
    </citation>
    <scope>NUCLEOTIDE SEQUENCE</scope>
</reference>
<feature type="transmembrane region" description="Helical" evidence="1">
    <location>
        <begin position="91"/>
        <end position="111"/>
    </location>
</feature>